<proteinExistence type="predicted"/>
<sequence>MSVLKGRKSSVLRFDTEKQILSIEDHLRSYRMMQIVLLCSSILWCTVIIINDISSFWLGFLIGSYIAVALFAIYYYLFKSSVVKSIPFNEIEELISITLFSKNDRRLTLKLKSARYRNLIIMNQSDINLIIDSFKEMAITVRERTTFNLLPLNF</sequence>
<evidence type="ECO:0000313" key="4">
    <source>
        <dbReference type="Proteomes" id="UP000028531"/>
    </source>
</evidence>
<reference evidence="2 4" key="1">
    <citation type="submission" date="2014-07" db="EMBL/GenBank/DDBJ databases">
        <title>Draft genome sequence of Nonlabens ulvanivorans, an ulvan degrading bacterium.</title>
        <authorList>
            <person name="Kopel M."/>
            <person name="Helbert W."/>
            <person name="Henrissat B."/>
            <person name="Doniger T."/>
            <person name="Banin E."/>
        </authorList>
    </citation>
    <scope>NUCLEOTIDE SEQUENCE [LARGE SCALE GENOMIC DNA]</scope>
    <source>
        <strain evidence="2 4">PLR</strain>
    </source>
</reference>
<feature type="transmembrane region" description="Helical" evidence="1">
    <location>
        <begin position="32"/>
        <end position="50"/>
    </location>
</feature>
<evidence type="ECO:0000313" key="5">
    <source>
        <dbReference type="Proteomes" id="UP000239997"/>
    </source>
</evidence>
<keyword evidence="5" id="KW-1185">Reference proteome</keyword>
<organism evidence="2 4">
    <name type="scientific">Nonlabens ulvanivorans</name>
    <name type="common">Persicivirga ulvanivorans</name>
    <dbReference type="NCBI Taxonomy" id="906888"/>
    <lineage>
        <taxon>Bacteria</taxon>
        <taxon>Pseudomonadati</taxon>
        <taxon>Bacteroidota</taxon>
        <taxon>Flavobacteriia</taxon>
        <taxon>Flavobacteriales</taxon>
        <taxon>Flavobacteriaceae</taxon>
        <taxon>Nonlabens</taxon>
    </lineage>
</organism>
<dbReference type="EMBL" id="JPJI01000032">
    <property type="protein sequence ID" value="KEZ93211.1"/>
    <property type="molecule type" value="Genomic_DNA"/>
</dbReference>
<feature type="transmembrane region" description="Helical" evidence="1">
    <location>
        <begin position="56"/>
        <end position="77"/>
    </location>
</feature>
<dbReference type="AlphaFoldDB" id="A0A084JW77"/>
<gene>
    <name evidence="2" type="ORF">IL45_13915</name>
    <name evidence="3" type="ORF">LY02_01912</name>
</gene>
<comment type="caution">
    <text evidence="2">The sequence shown here is derived from an EMBL/GenBank/DDBJ whole genome shotgun (WGS) entry which is preliminary data.</text>
</comment>
<dbReference type="RefSeq" id="WP_036584914.1">
    <property type="nucleotide sequence ID" value="NZ_JPJI01000032.1"/>
</dbReference>
<evidence type="ECO:0000313" key="2">
    <source>
        <dbReference type="EMBL" id="KEZ93211.1"/>
    </source>
</evidence>
<keyword evidence="1" id="KW-0812">Transmembrane</keyword>
<name>A0A084JW77_NONUL</name>
<dbReference type="Proteomes" id="UP000239997">
    <property type="component" value="Unassembled WGS sequence"/>
</dbReference>
<keyword evidence="1" id="KW-0472">Membrane</keyword>
<evidence type="ECO:0000313" key="3">
    <source>
        <dbReference type="EMBL" id="PRX13667.1"/>
    </source>
</evidence>
<reference evidence="3 5" key="2">
    <citation type="submission" date="2018-03" db="EMBL/GenBank/DDBJ databases">
        <title>Genomic Encyclopedia of Archaeal and Bacterial Type Strains, Phase II (KMG-II): from individual species to whole genera.</title>
        <authorList>
            <person name="Goeker M."/>
        </authorList>
    </citation>
    <scope>NUCLEOTIDE SEQUENCE [LARGE SCALE GENOMIC DNA]</scope>
    <source>
        <strain evidence="3 5">DSM 22727</strain>
    </source>
</reference>
<protein>
    <submittedName>
        <fullName evidence="2">Uncharacterized protein</fullName>
    </submittedName>
</protein>
<keyword evidence="1" id="KW-1133">Transmembrane helix</keyword>
<accession>A0A084JW77</accession>
<dbReference type="OrthoDB" id="1478115at2"/>
<evidence type="ECO:0000256" key="1">
    <source>
        <dbReference type="SAM" id="Phobius"/>
    </source>
</evidence>
<dbReference type="Proteomes" id="UP000028531">
    <property type="component" value="Unassembled WGS sequence"/>
</dbReference>
<dbReference type="EMBL" id="PVNA01000003">
    <property type="protein sequence ID" value="PRX13667.1"/>
    <property type="molecule type" value="Genomic_DNA"/>
</dbReference>